<dbReference type="InterPro" id="IPR013324">
    <property type="entry name" value="RNA_pol_sigma_r3/r4-like"/>
</dbReference>
<feature type="domain" description="RNA polymerase sigma-70 region 4" evidence="5">
    <location>
        <begin position="151"/>
        <end position="197"/>
    </location>
</feature>
<dbReference type="Proteomes" id="UP001203665">
    <property type="component" value="Unassembled WGS sequence"/>
</dbReference>
<dbReference type="InterPro" id="IPR014284">
    <property type="entry name" value="RNA_pol_sigma-70_dom"/>
</dbReference>
<dbReference type="NCBIfam" id="TIGR02937">
    <property type="entry name" value="sigma70-ECF"/>
    <property type="match status" value="1"/>
</dbReference>
<dbReference type="RefSeq" id="WP_251611898.1">
    <property type="nucleotide sequence ID" value="NZ_JAMQJY010000009.1"/>
</dbReference>
<protein>
    <submittedName>
        <fullName evidence="6">Sigma-70 family RNA polymerase sigma factor</fullName>
    </submittedName>
</protein>
<evidence type="ECO:0000313" key="7">
    <source>
        <dbReference type="Proteomes" id="UP001203665"/>
    </source>
</evidence>
<dbReference type="InterPro" id="IPR007630">
    <property type="entry name" value="RNA_pol_sigma70_r4"/>
</dbReference>
<keyword evidence="4" id="KW-0804">Transcription</keyword>
<keyword evidence="3" id="KW-0238">DNA-binding</keyword>
<reference evidence="6" key="1">
    <citation type="submission" date="2022-06" db="EMBL/GenBank/DDBJ databases">
        <title>Alkalicoccobacillus porphyridii sp. nov., isolated from a marine red alga, Porphyridium purpureum and reclassification of Shouchella plakortidis and Shouchella gibsonii as Alkalicoccobacillus plakortidis comb. nov. and Alkalicoccobacillus gibsonii comb. nov.</title>
        <authorList>
            <person name="Kim K.H."/>
            <person name="Lee J.K."/>
            <person name="Han D.M."/>
            <person name="Baek J.H."/>
            <person name="Jeon C.O."/>
        </authorList>
    </citation>
    <scope>NUCLEOTIDE SEQUENCE</scope>
    <source>
        <strain evidence="6">DSM 19153</strain>
    </source>
</reference>
<dbReference type="Gene3D" id="1.10.10.10">
    <property type="entry name" value="Winged helix-like DNA-binding domain superfamily/Winged helix DNA-binding domain"/>
    <property type="match status" value="1"/>
</dbReference>
<keyword evidence="7" id="KW-1185">Reference proteome</keyword>
<dbReference type="InterPro" id="IPR036388">
    <property type="entry name" value="WH-like_DNA-bd_sf"/>
</dbReference>
<sequence>MKISKQRSYKDCLAYQEYLKKHEESFKNPVIKAFLEEESHMEQLAESIIEPTKQNINVVNESFQTFYMELRLVKYLSQLIHFYSIDVSKRYRRHFSRHSYVMDQPLSSDNSLYLHDVLESSEPSTESLVTEMGQNLEELIENPTLYAQFLTLSDKQKRVLNLLYIEGLSHKAIAKKLGSTPQNISQITSRALAKLREATPQEDNID</sequence>
<accession>A0ABT0XQ30</accession>
<dbReference type="SUPFAM" id="SSF88659">
    <property type="entry name" value="Sigma3 and sigma4 domains of RNA polymerase sigma factors"/>
    <property type="match status" value="1"/>
</dbReference>
<name>A0ABT0XQ30_9BACI</name>
<dbReference type="PANTHER" id="PTHR30385">
    <property type="entry name" value="SIGMA FACTOR F FLAGELLAR"/>
    <property type="match status" value="1"/>
</dbReference>
<dbReference type="EMBL" id="JAMQJY010000009">
    <property type="protein sequence ID" value="MCM2678017.1"/>
    <property type="molecule type" value="Genomic_DNA"/>
</dbReference>
<keyword evidence="2" id="KW-0731">Sigma factor</keyword>
<evidence type="ECO:0000256" key="2">
    <source>
        <dbReference type="ARBA" id="ARBA00023082"/>
    </source>
</evidence>
<evidence type="ECO:0000256" key="4">
    <source>
        <dbReference type="ARBA" id="ARBA00023163"/>
    </source>
</evidence>
<evidence type="ECO:0000256" key="3">
    <source>
        <dbReference type="ARBA" id="ARBA00023125"/>
    </source>
</evidence>
<comment type="caution">
    <text evidence="6">The sequence shown here is derived from an EMBL/GenBank/DDBJ whole genome shotgun (WGS) entry which is preliminary data.</text>
</comment>
<organism evidence="6 7">
    <name type="scientific">Alkalicoccobacillus plakortidis</name>
    <dbReference type="NCBI Taxonomy" id="444060"/>
    <lineage>
        <taxon>Bacteria</taxon>
        <taxon>Bacillati</taxon>
        <taxon>Bacillota</taxon>
        <taxon>Bacilli</taxon>
        <taxon>Bacillales</taxon>
        <taxon>Bacillaceae</taxon>
        <taxon>Alkalicoccobacillus</taxon>
    </lineage>
</organism>
<evidence type="ECO:0000313" key="6">
    <source>
        <dbReference type="EMBL" id="MCM2678017.1"/>
    </source>
</evidence>
<evidence type="ECO:0000256" key="1">
    <source>
        <dbReference type="ARBA" id="ARBA00023015"/>
    </source>
</evidence>
<evidence type="ECO:0000259" key="5">
    <source>
        <dbReference type="Pfam" id="PF04545"/>
    </source>
</evidence>
<proteinExistence type="predicted"/>
<gene>
    <name evidence="6" type="ORF">NDM98_23185</name>
</gene>
<keyword evidence="1" id="KW-0805">Transcription regulation</keyword>
<dbReference type="CDD" id="cd06171">
    <property type="entry name" value="Sigma70_r4"/>
    <property type="match status" value="1"/>
</dbReference>
<dbReference type="Pfam" id="PF04545">
    <property type="entry name" value="Sigma70_r4"/>
    <property type="match status" value="1"/>
</dbReference>